<reference evidence="1" key="1">
    <citation type="submission" date="2014-09" db="EMBL/GenBank/DDBJ databases">
        <authorList>
            <person name="Magalhaes I.L.F."/>
            <person name="Oliveira U."/>
            <person name="Santos F.R."/>
            <person name="Vidigal T.H.D.A."/>
            <person name="Brescovit A.D."/>
            <person name="Santos A.J."/>
        </authorList>
    </citation>
    <scope>NUCLEOTIDE SEQUENCE</scope>
    <source>
        <tissue evidence="1">Shoot tissue taken approximately 20 cm above the soil surface</tissue>
    </source>
</reference>
<organism evidence="1">
    <name type="scientific">Arundo donax</name>
    <name type="common">Giant reed</name>
    <name type="synonym">Donax arundinaceus</name>
    <dbReference type="NCBI Taxonomy" id="35708"/>
    <lineage>
        <taxon>Eukaryota</taxon>
        <taxon>Viridiplantae</taxon>
        <taxon>Streptophyta</taxon>
        <taxon>Embryophyta</taxon>
        <taxon>Tracheophyta</taxon>
        <taxon>Spermatophyta</taxon>
        <taxon>Magnoliopsida</taxon>
        <taxon>Liliopsida</taxon>
        <taxon>Poales</taxon>
        <taxon>Poaceae</taxon>
        <taxon>PACMAD clade</taxon>
        <taxon>Arundinoideae</taxon>
        <taxon>Arundineae</taxon>
        <taxon>Arundo</taxon>
    </lineage>
</organism>
<dbReference type="AlphaFoldDB" id="A0A0A8ZKY1"/>
<sequence length="55" mass="6278">MRTRREENKARVEQFLAHQAEPLSQHPGACGFLVLELHEQASAKLLVRRVSNVPE</sequence>
<evidence type="ECO:0000313" key="1">
    <source>
        <dbReference type="EMBL" id="JAD39461.1"/>
    </source>
</evidence>
<proteinExistence type="predicted"/>
<accession>A0A0A8ZKY1</accession>
<dbReference type="EMBL" id="GBRH01258434">
    <property type="protein sequence ID" value="JAD39461.1"/>
    <property type="molecule type" value="Transcribed_RNA"/>
</dbReference>
<protein>
    <submittedName>
        <fullName evidence="1">Uncharacterized protein</fullName>
    </submittedName>
</protein>
<reference evidence="1" key="2">
    <citation type="journal article" date="2015" name="Data Brief">
        <title>Shoot transcriptome of the giant reed, Arundo donax.</title>
        <authorList>
            <person name="Barrero R.A."/>
            <person name="Guerrero F.D."/>
            <person name="Moolhuijzen P."/>
            <person name="Goolsby J.A."/>
            <person name="Tidwell J."/>
            <person name="Bellgard S.E."/>
            <person name="Bellgard M.I."/>
        </authorList>
    </citation>
    <scope>NUCLEOTIDE SEQUENCE</scope>
    <source>
        <tissue evidence="1">Shoot tissue taken approximately 20 cm above the soil surface</tissue>
    </source>
</reference>
<name>A0A0A8ZKY1_ARUDO</name>